<accession>A0A3S3UDD8</accession>
<keyword evidence="2" id="KW-1185">Reference proteome</keyword>
<protein>
    <submittedName>
        <fullName evidence="1">Uncharacterized protein</fullName>
    </submittedName>
</protein>
<gene>
    <name evidence="1" type="ORF">H206_06250</name>
</gene>
<evidence type="ECO:0000313" key="1">
    <source>
        <dbReference type="EMBL" id="RWX47591.1"/>
    </source>
</evidence>
<evidence type="ECO:0000313" key="2">
    <source>
        <dbReference type="Proteomes" id="UP000287853"/>
    </source>
</evidence>
<dbReference type="EMBL" id="MTKO01000031">
    <property type="protein sequence ID" value="RWX47591.1"/>
    <property type="molecule type" value="Genomic_DNA"/>
</dbReference>
<name>A0A3S3UDD8_9BACT</name>
<sequence>MFFKVTPCKGSLFSSSFVCSSLVCSSFIRRAVCLRFRFLFYIECLLWDEGFA</sequence>
<dbReference type="Proteomes" id="UP000287853">
    <property type="component" value="Unassembled WGS sequence"/>
</dbReference>
<organism evidence="1 2">
    <name type="scientific">Candidatus Electrothrix aarhusensis</name>
    <dbReference type="NCBI Taxonomy" id="1859131"/>
    <lineage>
        <taxon>Bacteria</taxon>
        <taxon>Pseudomonadati</taxon>
        <taxon>Thermodesulfobacteriota</taxon>
        <taxon>Desulfobulbia</taxon>
        <taxon>Desulfobulbales</taxon>
        <taxon>Desulfobulbaceae</taxon>
        <taxon>Candidatus Electrothrix</taxon>
    </lineage>
</organism>
<dbReference type="AlphaFoldDB" id="A0A3S3UDD8"/>
<reference evidence="1 2" key="1">
    <citation type="submission" date="2017-01" db="EMBL/GenBank/DDBJ databases">
        <title>The cable genome- insights into the physiology and evolution of filamentous bacteria capable of sulfide oxidation via long distance electron transfer.</title>
        <authorList>
            <person name="Schreiber L."/>
            <person name="Bjerg J.T."/>
            <person name="Boggild A."/>
            <person name="Van De Vossenberg J."/>
            <person name="Meysman F."/>
            <person name="Nielsen L.P."/>
            <person name="Schramm A."/>
            <person name="Kjeldsen K.U."/>
        </authorList>
    </citation>
    <scope>NUCLEOTIDE SEQUENCE [LARGE SCALE GENOMIC DNA]</scope>
    <source>
        <strain evidence="1">MCF</strain>
    </source>
</reference>
<proteinExistence type="predicted"/>
<comment type="caution">
    <text evidence="1">The sequence shown here is derived from an EMBL/GenBank/DDBJ whole genome shotgun (WGS) entry which is preliminary data.</text>
</comment>